<name>A0ABU8LJF0_9MICO</name>
<dbReference type="InterPro" id="IPR006311">
    <property type="entry name" value="TAT_signal"/>
</dbReference>
<accession>A0ABU8LJF0</accession>
<dbReference type="Proteomes" id="UP001366085">
    <property type="component" value="Unassembled WGS sequence"/>
</dbReference>
<evidence type="ECO:0000313" key="2">
    <source>
        <dbReference type="EMBL" id="MEJ1090731.1"/>
    </source>
</evidence>
<keyword evidence="1" id="KW-1133">Transmembrane helix</keyword>
<keyword evidence="1" id="KW-0472">Membrane</keyword>
<comment type="caution">
    <text evidence="2">The sequence shown here is derived from an EMBL/GenBank/DDBJ whole genome shotgun (WGS) entry which is preliminary data.</text>
</comment>
<reference evidence="2 3" key="1">
    <citation type="submission" date="2024-02" db="EMBL/GenBank/DDBJ databases">
        <authorList>
            <person name="Saticioglu I.B."/>
        </authorList>
    </citation>
    <scope>NUCLEOTIDE SEQUENCE [LARGE SCALE GENOMIC DNA]</scope>
    <source>
        <strain evidence="2 3">Mu-43</strain>
    </source>
</reference>
<evidence type="ECO:0000313" key="3">
    <source>
        <dbReference type="Proteomes" id="UP001366085"/>
    </source>
</evidence>
<evidence type="ECO:0000256" key="1">
    <source>
        <dbReference type="SAM" id="Phobius"/>
    </source>
</evidence>
<organism evidence="2 3">
    <name type="scientific">Microbacterium istanbulense</name>
    <dbReference type="NCBI Taxonomy" id="3122049"/>
    <lineage>
        <taxon>Bacteria</taxon>
        <taxon>Bacillati</taxon>
        <taxon>Actinomycetota</taxon>
        <taxon>Actinomycetes</taxon>
        <taxon>Micrococcales</taxon>
        <taxon>Microbacteriaceae</taxon>
        <taxon>Microbacterium</taxon>
    </lineage>
</organism>
<keyword evidence="3" id="KW-1185">Reference proteome</keyword>
<dbReference type="RefSeq" id="WP_337317485.1">
    <property type="nucleotide sequence ID" value="NZ_JBBDGN010000002.1"/>
</dbReference>
<feature type="transmembrane region" description="Helical" evidence="1">
    <location>
        <begin position="20"/>
        <end position="39"/>
    </location>
</feature>
<dbReference type="PROSITE" id="PS51318">
    <property type="entry name" value="TAT"/>
    <property type="match status" value="1"/>
</dbReference>
<gene>
    <name evidence="2" type="ORF">WDU93_03420</name>
</gene>
<proteinExistence type="predicted"/>
<sequence length="161" mass="17021">MSEKVESGVSRRTVTKAMAWAVPVMAVASTVPLAAASYVPVTLTGIACKEPGNPKYYRFQVKITNDNLAAVTVTFVSLTINGLTLSTVDPGSTTVPSFTERLITVRDGTYPDSANGTATLTYSIDGVQYTTSTSFNDLPPTNGVGAGCLLRTFPFQQDTPT</sequence>
<keyword evidence="1" id="KW-0812">Transmembrane</keyword>
<protein>
    <submittedName>
        <fullName evidence="2">Uncharacterized protein</fullName>
    </submittedName>
</protein>
<dbReference type="EMBL" id="JBBDGN010000002">
    <property type="protein sequence ID" value="MEJ1090731.1"/>
    <property type="molecule type" value="Genomic_DNA"/>
</dbReference>